<proteinExistence type="predicted"/>
<reference evidence="1 2" key="1">
    <citation type="submission" date="2018-06" db="EMBL/GenBank/DDBJ databases">
        <title>Sphaerisporangium craniellae sp. nov., isolated from a marine sponge in the South China Sea.</title>
        <authorList>
            <person name="Li L."/>
        </authorList>
    </citation>
    <scope>NUCLEOTIDE SEQUENCE [LARGE SCALE GENOMIC DNA]</scope>
    <source>
        <strain evidence="1 2">LHW63015</strain>
    </source>
</reference>
<gene>
    <name evidence="1" type="ORF">DP939_02395</name>
</gene>
<name>A0A366M5T8_9ACTN</name>
<accession>A0A366M5T8</accession>
<dbReference type="RefSeq" id="WP_113978341.1">
    <property type="nucleotide sequence ID" value="NZ_QMEY01000001.1"/>
</dbReference>
<evidence type="ECO:0000313" key="2">
    <source>
        <dbReference type="Proteomes" id="UP000253303"/>
    </source>
</evidence>
<dbReference type="Proteomes" id="UP000253303">
    <property type="component" value="Unassembled WGS sequence"/>
</dbReference>
<dbReference type="AlphaFoldDB" id="A0A366M5T8"/>
<dbReference type="EMBL" id="QMEY01000001">
    <property type="protein sequence ID" value="RBQ21581.1"/>
    <property type="molecule type" value="Genomic_DNA"/>
</dbReference>
<evidence type="ECO:0000313" key="1">
    <source>
        <dbReference type="EMBL" id="RBQ21581.1"/>
    </source>
</evidence>
<keyword evidence="2" id="KW-1185">Reference proteome</keyword>
<comment type="caution">
    <text evidence="1">The sequence shown here is derived from an EMBL/GenBank/DDBJ whole genome shotgun (WGS) entry which is preliminary data.</text>
</comment>
<sequence length="102" mass="11320">MSERDRLAVVKASLKEQRDLVVCLEPRADHDAWWRQHLRGLRGAIEASEAHLAVYERLASEGERASAAAALSLLELEQAAMKEWHDIVVSRPGWAAGPPVGR</sequence>
<organism evidence="1 2">
    <name type="scientific">Spongiactinospora rosea</name>
    <dbReference type="NCBI Taxonomy" id="2248750"/>
    <lineage>
        <taxon>Bacteria</taxon>
        <taxon>Bacillati</taxon>
        <taxon>Actinomycetota</taxon>
        <taxon>Actinomycetes</taxon>
        <taxon>Streptosporangiales</taxon>
        <taxon>Streptosporangiaceae</taxon>
        <taxon>Spongiactinospora</taxon>
    </lineage>
</organism>
<protein>
    <submittedName>
        <fullName evidence="1">Uncharacterized protein</fullName>
    </submittedName>
</protein>